<keyword evidence="3" id="KW-1185">Reference proteome</keyword>
<dbReference type="AlphaFoldDB" id="A0A9J6C758"/>
<feature type="region of interest" description="Disordered" evidence="1">
    <location>
        <begin position="1"/>
        <end position="49"/>
    </location>
</feature>
<gene>
    <name evidence="2" type="ORF">PVAND_007629</name>
</gene>
<feature type="compositionally biased region" description="Polar residues" evidence="1">
    <location>
        <begin position="1"/>
        <end position="10"/>
    </location>
</feature>
<dbReference type="OrthoDB" id="6352295at2759"/>
<protein>
    <submittedName>
        <fullName evidence="2">Uncharacterized protein</fullName>
    </submittedName>
</protein>
<dbReference type="Proteomes" id="UP001107558">
    <property type="component" value="Chromosome 2"/>
</dbReference>
<reference evidence="2" key="1">
    <citation type="submission" date="2021-03" db="EMBL/GenBank/DDBJ databases">
        <title>Chromosome level genome of the anhydrobiotic midge Polypedilum vanderplanki.</title>
        <authorList>
            <person name="Yoshida Y."/>
            <person name="Kikawada T."/>
            <person name="Gusev O."/>
        </authorList>
    </citation>
    <scope>NUCLEOTIDE SEQUENCE</scope>
    <source>
        <strain evidence="2">NIAS01</strain>
        <tissue evidence="2">Whole body or cell culture</tissue>
    </source>
</reference>
<sequence length="153" mass="17937">MSTSSKQQEFLQKFLNSRRKASSTNDIGINYETKAETNSTNEKQTKDEDWLTKKALDEIERTANLHRVKRQSSDLSTSEPKTKTNKKFLLNTLNNCLSHNQRESNRHMVKSSNKLKELERYQRLRSSKQKFGERKHAFKKPEKRKGSDSNDDD</sequence>
<feature type="compositionally biased region" description="Basic and acidic residues" evidence="1">
    <location>
        <begin position="144"/>
        <end position="153"/>
    </location>
</feature>
<feature type="region of interest" description="Disordered" evidence="1">
    <location>
        <begin position="62"/>
        <end position="153"/>
    </location>
</feature>
<evidence type="ECO:0000313" key="3">
    <source>
        <dbReference type="Proteomes" id="UP001107558"/>
    </source>
</evidence>
<accession>A0A9J6C758</accession>
<feature type="compositionally biased region" description="Low complexity" evidence="1">
    <location>
        <begin position="87"/>
        <end position="97"/>
    </location>
</feature>
<organism evidence="2 3">
    <name type="scientific">Polypedilum vanderplanki</name>
    <name type="common">Sleeping chironomid midge</name>
    <dbReference type="NCBI Taxonomy" id="319348"/>
    <lineage>
        <taxon>Eukaryota</taxon>
        <taxon>Metazoa</taxon>
        <taxon>Ecdysozoa</taxon>
        <taxon>Arthropoda</taxon>
        <taxon>Hexapoda</taxon>
        <taxon>Insecta</taxon>
        <taxon>Pterygota</taxon>
        <taxon>Neoptera</taxon>
        <taxon>Endopterygota</taxon>
        <taxon>Diptera</taxon>
        <taxon>Nematocera</taxon>
        <taxon>Chironomoidea</taxon>
        <taxon>Chironomidae</taxon>
        <taxon>Chironominae</taxon>
        <taxon>Polypedilum</taxon>
        <taxon>Polypedilum</taxon>
    </lineage>
</organism>
<evidence type="ECO:0000256" key="1">
    <source>
        <dbReference type="SAM" id="MobiDB-lite"/>
    </source>
</evidence>
<evidence type="ECO:0000313" key="2">
    <source>
        <dbReference type="EMBL" id="KAG5677913.1"/>
    </source>
</evidence>
<dbReference type="EMBL" id="JADBJN010000002">
    <property type="protein sequence ID" value="KAG5677913.1"/>
    <property type="molecule type" value="Genomic_DNA"/>
</dbReference>
<proteinExistence type="predicted"/>
<comment type="caution">
    <text evidence="2">The sequence shown here is derived from an EMBL/GenBank/DDBJ whole genome shotgun (WGS) entry which is preliminary data.</text>
</comment>
<name>A0A9J6C758_POLVA</name>